<dbReference type="AlphaFoldDB" id="A0A099NT23"/>
<evidence type="ECO:0000313" key="1">
    <source>
        <dbReference type="EMBL" id="KGK35021.1"/>
    </source>
</evidence>
<dbReference type="HOGENOM" id="CLU_3359833_0_0_1"/>
<gene>
    <name evidence="1" type="ORF">JL09_g5830</name>
</gene>
<sequence length="36" mass="4131">MNFLNKLLLYIVIPKYEIVDYSAQLESPDKNTGNDA</sequence>
<evidence type="ECO:0000313" key="2">
    <source>
        <dbReference type="Proteomes" id="UP000029867"/>
    </source>
</evidence>
<reference evidence="2" key="1">
    <citation type="journal article" date="2014" name="Microb. Cell Fact.">
        <title>Exploiting Issatchenkia orientalis SD108 for succinic acid production.</title>
        <authorList>
            <person name="Xiao H."/>
            <person name="Shao Z."/>
            <person name="Jiang Y."/>
            <person name="Dole S."/>
            <person name="Zhao H."/>
        </authorList>
    </citation>
    <scope>NUCLEOTIDE SEQUENCE [LARGE SCALE GENOMIC DNA]</scope>
    <source>
        <strain evidence="2">SD108</strain>
    </source>
</reference>
<comment type="caution">
    <text evidence="1">The sequence shown here is derived from an EMBL/GenBank/DDBJ whole genome shotgun (WGS) entry which is preliminary data.</text>
</comment>
<proteinExistence type="predicted"/>
<accession>A0A099NT23</accession>
<dbReference type="EMBL" id="JQFK01001049">
    <property type="protein sequence ID" value="KGK35021.1"/>
    <property type="molecule type" value="Genomic_DNA"/>
</dbReference>
<organism evidence="1 2">
    <name type="scientific">Pichia kudriavzevii</name>
    <name type="common">Yeast</name>
    <name type="synonym">Issatchenkia orientalis</name>
    <dbReference type="NCBI Taxonomy" id="4909"/>
    <lineage>
        <taxon>Eukaryota</taxon>
        <taxon>Fungi</taxon>
        <taxon>Dikarya</taxon>
        <taxon>Ascomycota</taxon>
        <taxon>Saccharomycotina</taxon>
        <taxon>Pichiomycetes</taxon>
        <taxon>Pichiales</taxon>
        <taxon>Pichiaceae</taxon>
        <taxon>Pichia</taxon>
    </lineage>
</organism>
<name>A0A099NT23_PICKU</name>
<dbReference type="Proteomes" id="UP000029867">
    <property type="component" value="Unassembled WGS sequence"/>
</dbReference>
<protein>
    <submittedName>
        <fullName evidence="1">Uncharacterized protein</fullName>
    </submittedName>
</protein>